<dbReference type="AlphaFoldDB" id="A0AAE4MJI9"/>
<dbReference type="SUPFAM" id="SSF48371">
    <property type="entry name" value="ARM repeat"/>
    <property type="match status" value="1"/>
</dbReference>
<protein>
    <submittedName>
        <fullName evidence="1">IS1595 family transposase ISBce20</fullName>
    </submittedName>
</protein>
<dbReference type="InterPro" id="IPR011989">
    <property type="entry name" value="ARM-like"/>
</dbReference>
<gene>
    <name evidence="1" type="ORF">MsAg5_09080</name>
</gene>
<organism evidence="1 2">
    <name type="scientific">Methanolapillus africanus</name>
    <dbReference type="NCBI Taxonomy" id="3028297"/>
    <lineage>
        <taxon>Archaea</taxon>
        <taxon>Methanobacteriati</taxon>
        <taxon>Methanobacteriota</taxon>
        <taxon>Stenosarchaea group</taxon>
        <taxon>Methanomicrobia</taxon>
        <taxon>Methanosarcinales</taxon>
        <taxon>Methanosarcinaceae</taxon>
        <taxon>Methanolapillus</taxon>
    </lineage>
</organism>
<proteinExistence type="predicted"/>
<dbReference type="Gene3D" id="1.25.10.10">
    <property type="entry name" value="Leucine-rich Repeat Variant"/>
    <property type="match status" value="1"/>
</dbReference>
<dbReference type="EMBL" id="JAWDKD010000018">
    <property type="protein sequence ID" value="MDV0447036.1"/>
    <property type="molecule type" value="Genomic_DNA"/>
</dbReference>
<evidence type="ECO:0000313" key="2">
    <source>
        <dbReference type="Proteomes" id="UP001271789"/>
    </source>
</evidence>
<comment type="caution">
    <text evidence="1">The sequence shown here is derived from an EMBL/GenBank/DDBJ whole genome shotgun (WGS) entry which is preliminary data.</text>
</comment>
<dbReference type="Proteomes" id="UP001271789">
    <property type="component" value="Unassembled WGS sequence"/>
</dbReference>
<evidence type="ECO:0000313" key="1">
    <source>
        <dbReference type="EMBL" id="MDV0447036.1"/>
    </source>
</evidence>
<accession>A0AAE4MJI9</accession>
<reference evidence="1" key="1">
    <citation type="submission" date="2023-06" db="EMBL/GenBank/DDBJ databases">
        <title>Genome sequence of Methanosarcinaceae archaeon Ag5.</title>
        <authorList>
            <person name="Protasov E."/>
            <person name="Platt K."/>
            <person name="Poehlein A."/>
            <person name="Daniel R."/>
            <person name="Brune A."/>
        </authorList>
    </citation>
    <scope>NUCLEOTIDE SEQUENCE</scope>
    <source>
        <strain evidence="1">Ag5</strain>
    </source>
</reference>
<name>A0AAE4MJI9_9EURY</name>
<sequence length="240" mass="26592">MKSSAEDLRKRGKYEQADLDALSSLDSSLLFEKINSCMPAERSAAVHLLSERKDIDPEYLTDLILQRLSVENSLYTKIEICSVLEKGGCSTAKKMTAYLGKIGQNQYTALPDSVSKKKSYPLPRDIIARSLGKMDASVLPVLLDVLMSGDASAVSEVLDAIGFLVFYNPQSATPENLDAVLSALTKFSDNDLIQWKLMICLSAFPLPKSLDILNHVIETSEIPIFREEALRSKNLTVHRH</sequence>
<keyword evidence="2" id="KW-1185">Reference proteome</keyword>
<dbReference type="InterPro" id="IPR016024">
    <property type="entry name" value="ARM-type_fold"/>
</dbReference>